<keyword evidence="5 8" id="KW-0472">Membrane</keyword>
<comment type="subcellular location">
    <subcellularLocation>
        <location evidence="1">Cell membrane</location>
        <topology evidence="1">Multi-pass membrane protein</topology>
    </subcellularLocation>
</comment>
<protein>
    <recommendedName>
        <fullName evidence="11">Gustatory receptor</fullName>
    </recommendedName>
</protein>
<dbReference type="GO" id="GO:0043025">
    <property type="term" value="C:neuronal cell body"/>
    <property type="evidence" value="ECO:0007669"/>
    <property type="project" value="TreeGrafter"/>
</dbReference>
<evidence type="ECO:0000256" key="8">
    <source>
        <dbReference type="SAM" id="Phobius"/>
    </source>
</evidence>
<keyword evidence="10" id="KW-1185">Reference proteome</keyword>
<evidence type="ECO:0000256" key="1">
    <source>
        <dbReference type="ARBA" id="ARBA00004651"/>
    </source>
</evidence>
<dbReference type="GO" id="GO:0007165">
    <property type="term" value="P:signal transduction"/>
    <property type="evidence" value="ECO:0007669"/>
    <property type="project" value="UniProtKB-KW"/>
</dbReference>
<dbReference type="AlphaFoldDB" id="A0A834KIR4"/>
<evidence type="ECO:0008006" key="11">
    <source>
        <dbReference type="Google" id="ProtNLM"/>
    </source>
</evidence>
<evidence type="ECO:0000256" key="7">
    <source>
        <dbReference type="ARBA" id="ARBA00023224"/>
    </source>
</evidence>
<accession>A0A834KIR4</accession>
<feature type="transmembrane region" description="Helical" evidence="8">
    <location>
        <begin position="65"/>
        <end position="87"/>
    </location>
</feature>
<keyword evidence="2" id="KW-1003">Cell membrane</keyword>
<evidence type="ECO:0000313" key="9">
    <source>
        <dbReference type="EMBL" id="KAF7407541.1"/>
    </source>
</evidence>
<dbReference type="Proteomes" id="UP000614350">
    <property type="component" value="Unassembled WGS sequence"/>
</dbReference>
<name>A0A834KIR4_VESVU</name>
<dbReference type="PANTHER" id="PTHR21143:SF133">
    <property type="entry name" value="GUSTATORY AND PHEROMONE RECEPTOR 32A-RELATED"/>
    <property type="match status" value="1"/>
</dbReference>
<dbReference type="GO" id="GO:0008049">
    <property type="term" value="P:male courtship behavior"/>
    <property type="evidence" value="ECO:0007669"/>
    <property type="project" value="TreeGrafter"/>
</dbReference>
<dbReference type="PANTHER" id="PTHR21143">
    <property type="entry name" value="INVERTEBRATE GUSTATORY RECEPTOR"/>
    <property type="match status" value="1"/>
</dbReference>
<comment type="caution">
    <text evidence="9">The sequence shown here is derived from an EMBL/GenBank/DDBJ whole genome shotgun (WGS) entry which is preliminary data.</text>
</comment>
<evidence type="ECO:0000256" key="6">
    <source>
        <dbReference type="ARBA" id="ARBA00023170"/>
    </source>
</evidence>
<dbReference type="Pfam" id="PF08395">
    <property type="entry name" value="7tm_7"/>
    <property type="match status" value="1"/>
</dbReference>
<evidence type="ECO:0000256" key="3">
    <source>
        <dbReference type="ARBA" id="ARBA00022692"/>
    </source>
</evidence>
<keyword evidence="7" id="KW-0807">Transducer</keyword>
<evidence type="ECO:0000313" key="10">
    <source>
        <dbReference type="Proteomes" id="UP000614350"/>
    </source>
</evidence>
<evidence type="ECO:0000256" key="5">
    <source>
        <dbReference type="ARBA" id="ARBA00023136"/>
    </source>
</evidence>
<keyword evidence="6" id="KW-0675">Receptor</keyword>
<feature type="transmembrane region" description="Helical" evidence="8">
    <location>
        <begin position="99"/>
        <end position="124"/>
    </location>
</feature>
<dbReference type="GO" id="GO:0007635">
    <property type="term" value="P:chemosensory behavior"/>
    <property type="evidence" value="ECO:0007669"/>
    <property type="project" value="TreeGrafter"/>
</dbReference>
<dbReference type="InterPro" id="IPR013604">
    <property type="entry name" value="7TM_chemorcpt"/>
</dbReference>
<keyword evidence="4 8" id="KW-1133">Transmembrane helix</keyword>
<sequence length="190" mass="22240">MLTTTIDSPQHKRVLRMRKNDSPSFDIHQKYKLNEDVIKIKKAKEIHLELIKCARNTNDAYNLHILMSIPATFIFIISLIYHVYYYLMAKEYRTQPIKSYIYLYWISYFGLKVITVCYICATTVTEIRDFTLQLIQNPLSFTSYGFFDLGYTLIRSMIGTVTTYLIILIQVGDLSSQVFFHNSTLSISDL</sequence>
<evidence type="ECO:0000256" key="4">
    <source>
        <dbReference type="ARBA" id="ARBA00022989"/>
    </source>
</evidence>
<dbReference type="EMBL" id="JACSEA010000002">
    <property type="protein sequence ID" value="KAF7407541.1"/>
    <property type="molecule type" value="Genomic_DNA"/>
</dbReference>
<dbReference type="GO" id="GO:0030424">
    <property type="term" value="C:axon"/>
    <property type="evidence" value="ECO:0007669"/>
    <property type="project" value="TreeGrafter"/>
</dbReference>
<feature type="transmembrane region" description="Helical" evidence="8">
    <location>
        <begin position="144"/>
        <end position="167"/>
    </location>
</feature>
<gene>
    <name evidence="9" type="ORF">HZH66_002078</name>
</gene>
<dbReference type="GO" id="GO:0030425">
    <property type="term" value="C:dendrite"/>
    <property type="evidence" value="ECO:0007669"/>
    <property type="project" value="TreeGrafter"/>
</dbReference>
<organism evidence="9 10">
    <name type="scientific">Vespula vulgaris</name>
    <name type="common">Yellow jacket</name>
    <name type="synonym">Wasp</name>
    <dbReference type="NCBI Taxonomy" id="7454"/>
    <lineage>
        <taxon>Eukaryota</taxon>
        <taxon>Metazoa</taxon>
        <taxon>Ecdysozoa</taxon>
        <taxon>Arthropoda</taxon>
        <taxon>Hexapoda</taxon>
        <taxon>Insecta</taxon>
        <taxon>Pterygota</taxon>
        <taxon>Neoptera</taxon>
        <taxon>Endopterygota</taxon>
        <taxon>Hymenoptera</taxon>
        <taxon>Apocrita</taxon>
        <taxon>Aculeata</taxon>
        <taxon>Vespoidea</taxon>
        <taxon>Vespidae</taxon>
        <taxon>Vespinae</taxon>
        <taxon>Vespula</taxon>
    </lineage>
</organism>
<reference evidence="9" key="1">
    <citation type="journal article" date="2020" name="G3 (Bethesda)">
        <title>High-Quality Assemblies for Three Invasive Social Wasps from the &lt;i&gt;Vespula&lt;/i&gt; Genus.</title>
        <authorList>
            <person name="Harrop T.W.R."/>
            <person name="Guhlin J."/>
            <person name="McLaughlin G.M."/>
            <person name="Permina E."/>
            <person name="Stockwell P."/>
            <person name="Gilligan J."/>
            <person name="Le Lec M.F."/>
            <person name="Gruber M.A.M."/>
            <person name="Quinn O."/>
            <person name="Lovegrove M."/>
            <person name="Duncan E.J."/>
            <person name="Remnant E.J."/>
            <person name="Van Eeckhoven J."/>
            <person name="Graham B."/>
            <person name="Knapp R.A."/>
            <person name="Langford K.W."/>
            <person name="Kronenberg Z."/>
            <person name="Press M.O."/>
            <person name="Eacker S.M."/>
            <person name="Wilson-Rankin E.E."/>
            <person name="Purcell J."/>
            <person name="Lester P.J."/>
            <person name="Dearden P.K."/>
        </authorList>
    </citation>
    <scope>NUCLEOTIDE SEQUENCE</scope>
    <source>
        <strain evidence="9">Marl-1</strain>
    </source>
</reference>
<evidence type="ECO:0000256" key="2">
    <source>
        <dbReference type="ARBA" id="ARBA00022475"/>
    </source>
</evidence>
<dbReference type="GO" id="GO:0050909">
    <property type="term" value="P:sensory perception of taste"/>
    <property type="evidence" value="ECO:0007669"/>
    <property type="project" value="InterPro"/>
</dbReference>
<keyword evidence="3 8" id="KW-0812">Transmembrane</keyword>
<dbReference type="GO" id="GO:0005886">
    <property type="term" value="C:plasma membrane"/>
    <property type="evidence" value="ECO:0007669"/>
    <property type="project" value="UniProtKB-SubCell"/>
</dbReference>
<proteinExistence type="predicted"/>